<dbReference type="AlphaFoldDB" id="A0AA40EFP2"/>
<feature type="region of interest" description="Disordered" evidence="1">
    <location>
        <begin position="1"/>
        <end position="65"/>
    </location>
</feature>
<comment type="caution">
    <text evidence="2">The sequence shown here is derived from an EMBL/GenBank/DDBJ whole genome shotgun (WGS) entry which is preliminary data.</text>
</comment>
<dbReference type="Proteomes" id="UP001172155">
    <property type="component" value="Unassembled WGS sequence"/>
</dbReference>
<feature type="compositionally biased region" description="Polar residues" evidence="1">
    <location>
        <begin position="38"/>
        <end position="57"/>
    </location>
</feature>
<proteinExistence type="predicted"/>
<evidence type="ECO:0000313" key="3">
    <source>
        <dbReference type="Proteomes" id="UP001172155"/>
    </source>
</evidence>
<keyword evidence="3" id="KW-1185">Reference proteome</keyword>
<accession>A0AA40EFP2</accession>
<name>A0AA40EFP2_9PEZI</name>
<evidence type="ECO:0000313" key="2">
    <source>
        <dbReference type="EMBL" id="KAK0738170.1"/>
    </source>
</evidence>
<reference evidence="2" key="1">
    <citation type="submission" date="2023-06" db="EMBL/GenBank/DDBJ databases">
        <title>Genome-scale phylogeny and comparative genomics of the fungal order Sordariales.</title>
        <authorList>
            <consortium name="Lawrence Berkeley National Laboratory"/>
            <person name="Hensen N."/>
            <person name="Bonometti L."/>
            <person name="Westerberg I."/>
            <person name="Brannstrom I.O."/>
            <person name="Guillou S."/>
            <person name="Cros-Aarteil S."/>
            <person name="Calhoun S."/>
            <person name="Haridas S."/>
            <person name="Kuo A."/>
            <person name="Mondo S."/>
            <person name="Pangilinan J."/>
            <person name="Riley R."/>
            <person name="LaButti K."/>
            <person name="Andreopoulos B."/>
            <person name="Lipzen A."/>
            <person name="Chen C."/>
            <person name="Yanf M."/>
            <person name="Daum C."/>
            <person name="Ng V."/>
            <person name="Clum A."/>
            <person name="Steindorff A."/>
            <person name="Ohm R."/>
            <person name="Martin F."/>
            <person name="Silar P."/>
            <person name="Natvig D."/>
            <person name="Lalanne C."/>
            <person name="Gautier V."/>
            <person name="Ament-velasquez S.L."/>
            <person name="Kruys A."/>
            <person name="Hutchinson M.I."/>
            <person name="Powell A.J."/>
            <person name="Barry K."/>
            <person name="Miller A.N."/>
            <person name="Grigoriev I.V."/>
            <person name="Debuchy R."/>
            <person name="Gladieux P."/>
            <person name="Thoren M.H."/>
            <person name="Johannesson H."/>
        </authorList>
    </citation>
    <scope>NUCLEOTIDE SEQUENCE</scope>
    <source>
        <strain evidence="2">SMH3187-1</strain>
    </source>
</reference>
<evidence type="ECO:0000256" key="1">
    <source>
        <dbReference type="SAM" id="MobiDB-lite"/>
    </source>
</evidence>
<feature type="region of interest" description="Disordered" evidence="1">
    <location>
        <begin position="381"/>
        <end position="433"/>
    </location>
</feature>
<dbReference type="EMBL" id="JAUKUD010000007">
    <property type="protein sequence ID" value="KAK0738170.1"/>
    <property type="molecule type" value="Genomic_DNA"/>
</dbReference>
<sequence>MDHFATAVEELEQHRSSPEDHEMASAPTGERTDMRQPRGSSSEDATMTSAAHNSRGTTPFPYPSQQNWIQSHQQQVFNSFQQRPVNYYHAPSHYPLLNPVPRSYPSPQAAPPPLRVSNNLTTLRYGQPQRPGQMPPPQFQQRSARAIDPFEPLSSHLTNEPNHPFTPANLATLPTFLKERGTATFSLPGSLLHVAGLLYPGATFTVTLATANVPMRLGGDGLAKFSQLLPPAARNEKYHLHLVFRDWPAGQVAEFPDDAVARQYVERMEAVISPMPGHEVWYYDRFFKVADDRFGEYETGERCFRVLRGFRGHGMGAASGEEVLGWMRRREGRVPVDESGGRVIEFATGLYFALGNQRITGGRECGDGDGGGRGSIIAGAVEESDVFQRDEEEGDGNTSKVGESTAKERKASTSRGKYTKRRKSSASQASKVTPAVTALTAGISAIVAAPAQVEQKVLREGLRPRSGQPANYATPWWTEKKKGRLVVDLDAPEDERLVEVKEEDTEEEAEEEIEDEVIAKFPLPDDIYGYDP</sequence>
<gene>
    <name evidence="2" type="ORF">B0T18DRAFT_474245</name>
</gene>
<feature type="compositionally biased region" description="Acidic residues" evidence="1">
    <location>
        <begin position="382"/>
        <end position="395"/>
    </location>
</feature>
<protein>
    <submittedName>
        <fullName evidence="2">Uncharacterized protein</fullName>
    </submittedName>
</protein>
<feature type="compositionally biased region" description="Basic and acidic residues" evidence="1">
    <location>
        <begin position="11"/>
        <end position="23"/>
    </location>
</feature>
<organism evidence="2 3">
    <name type="scientific">Schizothecium vesticola</name>
    <dbReference type="NCBI Taxonomy" id="314040"/>
    <lineage>
        <taxon>Eukaryota</taxon>
        <taxon>Fungi</taxon>
        <taxon>Dikarya</taxon>
        <taxon>Ascomycota</taxon>
        <taxon>Pezizomycotina</taxon>
        <taxon>Sordariomycetes</taxon>
        <taxon>Sordariomycetidae</taxon>
        <taxon>Sordariales</taxon>
        <taxon>Schizotheciaceae</taxon>
        <taxon>Schizothecium</taxon>
    </lineage>
</organism>